<dbReference type="EMBL" id="JXSL01000020">
    <property type="protein sequence ID" value="KIL99870.1"/>
    <property type="molecule type" value="Genomic_DNA"/>
</dbReference>
<name>A0A0C2YYX1_PARME</name>
<evidence type="ECO:0000259" key="2">
    <source>
        <dbReference type="Pfam" id="PF02579"/>
    </source>
</evidence>
<dbReference type="STRING" id="272627.CCC_02659"/>
<dbReference type="Gene3D" id="3.30.420.130">
    <property type="entry name" value="Dinitrogenase iron-molybdenum cofactor biosynthesis domain"/>
    <property type="match status" value="1"/>
</dbReference>
<dbReference type="Proteomes" id="UP000031971">
    <property type="component" value="Unassembled WGS sequence"/>
</dbReference>
<evidence type="ECO:0000256" key="1">
    <source>
        <dbReference type="ARBA" id="ARBA00023231"/>
    </source>
</evidence>
<dbReference type="CDD" id="cd00851">
    <property type="entry name" value="MTH1175"/>
    <property type="match status" value="1"/>
</dbReference>
<dbReference type="SUPFAM" id="SSF53146">
    <property type="entry name" value="Nitrogenase accessory factor-like"/>
    <property type="match status" value="1"/>
</dbReference>
<evidence type="ECO:0000313" key="4">
    <source>
        <dbReference type="Proteomes" id="UP000031971"/>
    </source>
</evidence>
<dbReference type="RefSeq" id="WP_009869791.1">
    <property type="nucleotide sequence ID" value="NZ_JXSL01000020.1"/>
</dbReference>
<dbReference type="Pfam" id="PF02579">
    <property type="entry name" value="Nitro_FeMo-Co"/>
    <property type="match status" value="1"/>
</dbReference>
<keyword evidence="4" id="KW-1185">Reference proteome</keyword>
<protein>
    <submittedName>
        <fullName evidence="3">Nitrogen fixation-related protein</fullName>
    </submittedName>
</protein>
<gene>
    <name evidence="3" type="ORF">CCC_02659</name>
</gene>
<reference evidence="3 4" key="1">
    <citation type="submission" date="2015-01" db="EMBL/GenBank/DDBJ databases">
        <title>Genome Sequence of Magnetospirillum magnetotacticum Strain MS-1.</title>
        <authorList>
            <person name="Marinov G.K."/>
            <person name="Smalley M.D."/>
            <person name="DeSalvo G."/>
        </authorList>
    </citation>
    <scope>NUCLEOTIDE SEQUENCE [LARGE SCALE GENOMIC DNA]</scope>
    <source>
        <strain evidence="3 4">MS-1</strain>
    </source>
</reference>
<dbReference type="InterPro" id="IPR036105">
    <property type="entry name" value="DiNase_FeMo-co_biosyn_sf"/>
</dbReference>
<dbReference type="OrthoDB" id="9797941at2"/>
<dbReference type="AlphaFoldDB" id="A0A0C2YYX1"/>
<organism evidence="3 4">
    <name type="scientific">Paramagnetospirillum magnetotacticum MS-1</name>
    <dbReference type="NCBI Taxonomy" id="272627"/>
    <lineage>
        <taxon>Bacteria</taxon>
        <taxon>Pseudomonadati</taxon>
        <taxon>Pseudomonadota</taxon>
        <taxon>Alphaproteobacteria</taxon>
        <taxon>Rhodospirillales</taxon>
        <taxon>Magnetospirillaceae</taxon>
        <taxon>Paramagnetospirillum</taxon>
    </lineage>
</organism>
<accession>A0A0C2YYX1</accession>
<keyword evidence="1" id="KW-0535">Nitrogen fixation</keyword>
<dbReference type="InterPro" id="IPR003731">
    <property type="entry name" value="Di-Nase_FeMo-co_biosynth"/>
</dbReference>
<evidence type="ECO:0000313" key="3">
    <source>
        <dbReference type="EMBL" id="KIL99870.1"/>
    </source>
</evidence>
<feature type="domain" description="Dinitrogenase iron-molybdenum cofactor biosynthesis" evidence="2">
    <location>
        <begin position="13"/>
        <end position="99"/>
    </location>
</feature>
<proteinExistence type="predicted"/>
<dbReference type="InterPro" id="IPR033913">
    <property type="entry name" value="MTH1175_dom"/>
</dbReference>
<comment type="caution">
    <text evidence="3">The sequence shown here is derived from an EMBL/GenBank/DDBJ whole genome shotgun (WGS) entry which is preliminary data.</text>
</comment>
<sequence length="126" mass="13731">MKIAVAVDSSYAKVSGHAGRARHWLVYETDRASSSVRVELEAAQVFHHYEGDGPHPLDGIETVIAISAGEGFMRRMQARGIDARQTAETNPDKAVADYLAECLSAPKPRPIGALLCKTLDLFSKHK</sequence>